<dbReference type="Proteomes" id="UP000077852">
    <property type="component" value="Unassembled WGS sequence"/>
</dbReference>
<name>A0AA91DN14_VARPD</name>
<dbReference type="Gene3D" id="3.40.190.150">
    <property type="entry name" value="Bordetella uptake gene, domain 1"/>
    <property type="match status" value="1"/>
</dbReference>
<feature type="signal peptide" evidence="2">
    <location>
        <begin position="1"/>
        <end position="26"/>
    </location>
</feature>
<protein>
    <recommendedName>
        <fullName evidence="5">Tripartite tricarboxylate transporter substrate binding protein</fullName>
    </recommendedName>
</protein>
<evidence type="ECO:0000256" key="2">
    <source>
        <dbReference type="SAM" id="SignalP"/>
    </source>
</evidence>
<dbReference type="PANTHER" id="PTHR42928">
    <property type="entry name" value="TRICARBOXYLATE-BINDING PROTEIN"/>
    <property type="match status" value="1"/>
</dbReference>
<comment type="similarity">
    <text evidence="1">Belongs to the UPF0065 (bug) family.</text>
</comment>
<gene>
    <name evidence="3" type="ORF">A3K87_21075</name>
</gene>
<dbReference type="CDD" id="cd07012">
    <property type="entry name" value="PBP2_Bug_TTT"/>
    <property type="match status" value="1"/>
</dbReference>
<comment type="caution">
    <text evidence="3">The sequence shown here is derived from an EMBL/GenBank/DDBJ whole genome shotgun (WGS) entry which is preliminary data.</text>
</comment>
<dbReference type="RefSeq" id="WP_081269240.1">
    <property type="nucleotide sequence ID" value="NZ_LVHG01000056.1"/>
</dbReference>
<accession>A0AA91DN14</accession>
<dbReference type="AlphaFoldDB" id="A0AA91DN14"/>
<evidence type="ECO:0008006" key="5">
    <source>
        <dbReference type="Google" id="ProtNLM"/>
    </source>
</evidence>
<dbReference type="PIRSF" id="PIRSF017082">
    <property type="entry name" value="YflP"/>
    <property type="match status" value="1"/>
</dbReference>
<keyword evidence="2" id="KW-0732">Signal</keyword>
<evidence type="ECO:0000256" key="1">
    <source>
        <dbReference type="ARBA" id="ARBA00006987"/>
    </source>
</evidence>
<dbReference type="InterPro" id="IPR042100">
    <property type="entry name" value="Bug_dom1"/>
</dbReference>
<evidence type="ECO:0000313" key="4">
    <source>
        <dbReference type="Proteomes" id="UP000077852"/>
    </source>
</evidence>
<sequence>MKNTARRSFTALLATAAIGIPLAAFSQAKYPSRPITLVLPAGAGTGVDIIGRLGAQRLSEVLGQPVVIENVVGASGVIGVQKVTRAKPDGYTLLFAFNQTITMNPHVVANLPYDPQRELLPISEFAAAPFVWMVNAQVPVRTFPELVAYAKSQPGKLAMGVTGLASAAYLGSQLLAYQTGAEVMPVNYAGNFSADLMSNVVQLSMSPAAQVPALVASGKVRALAQTGERRADGMKDVPTVSETVPGYVIDAWYGVWAPAGTPKEVIVTLTDAWRFVASTPGIRDRLAALSAVAVGSTAEELEALIRKETKMWGDVVKARKITPAQ</sequence>
<proteinExistence type="inferred from homology"/>
<evidence type="ECO:0000313" key="3">
    <source>
        <dbReference type="EMBL" id="OAK61421.1"/>
    </source>
</evidence>
<dbReference type="EMBL" id="LVHG01000056">
    <property type="protein sequence ID" value="OAK61421.1"/>
    <property type="molecule type" value="Genomic_DNA"/>
</dbReference>
<feature type="chain" id="PRO_5041692719" description="Tripartite tricarboxylate transporter substrate binding protein" evidence="2">
    <location>
        <begin position="27"/>
        <end position="325"/>
    </location>
</feature>
<dbReference type="PANTHER" id="PTHR42928:SF5">
    <property type="entry name" value="BLR1237 PROTEIN"/>
    <property type="match status" value="1"/>
</dbReference>
<organism evidence="3 4">
    <name type="scientific">Variovorax paradoxus</name>
    <dbReference type="NCBI Taxonomy" id="34073"/>
    <lineage>
        <taxon>Bacteria</taxon>
        <taxon>Pseudomonadati</taxon>
        <taxon>Pseudomonadota</taxon>
        <taxon>Betaproteobacteria</taxon>
        <taxon>Burkholderiales</taxon>
        <taxon>Comamonadaceae</taxon>
        <taxon>Variovorax</taxon>
    </lineage>
</organism>
<dbReference type="Pfam" id="PF03401">
    <property type="entry name" value="TctC"/>
    <property type="match status" value="1"/>
</dbReference>
<dbReference type="InterPro" id="IPR005064">
    <property type="entry name" value="BUG"/>
</dbReference>
<dbReference type="Gene3D" id="3.40.190.10">
    <property type="entry name" value="Periplasmic binding protein-like II"/>
    <property type="match status" value="1"/>
</dbReference>
<reference evidence="3 4" key="1">
    <citation type="submission" date="2016-03" db="EMBL/GenBank/DDBJ databases">
        <title>Genome sequence of Variovorax paradoxus KB5.</title>
        <authorList>
            <person name="Jeong H."/>
            <person name="Hong C.E."/>
            <person name="Jo S.H."/>
            <person name="Park J.M."/>
        </authorList>
    </citation>
    <scope>NUCLEOTIDE SEQUENCE [LARGE SCALE GENOMIC DNA]</scope>
    <source>
        <strain evidence="3 4">KB5</strain>
    </source>
</reference>